<evidence type="ECO:0000259" key="10">
    <source>
        <dbReference type="PROSITE" id="PS51324"/>
    </source>
</evidence>
<sequence>MADDTQDESANTPIASAVPPKKYPKGVILGKDGKPCRTCNSLTSFTSTTKSLQTPSASPPTDCPPSIETLGRASWTFLHTLSASYPSTPTPSDRTNISTFMNLFAQLYPCWTCAEDFQSYMAENKVRTESRAEFGMWMCEAHNDVNRKLGKREFDCARWEERWRTGWKDGRCG</sequence>
<dbReference type="GO" id="GO:0006879">
    <property type="term" value="P:intracellular iron ion homeostasis"/>
    <property type="evidence" value="ECO:0007669"/>
    <property type="project" value="EnsemblFungi"/>
</dbReference>
<dbReference type="SUPFAM" id="SSF69000">
    <property type="entry name" value="FAD-dependent thiol oxidase"/>
    <property type="match status" value="1"/>
</dbReference>
<dbReference type="Gene3D" id="4.10.320.60">
    <property type="match status" value="1"/>
</dbReference>
<dbReference type="AlphaFoldDB" id="A0A384J9W1"/>
<keyword evidence="4 8" id="KW-0274">FAD</keyword>
<evidence type="ECO:0000256" key="1">
    <source>
        <dbReference type="ARBA" id="ARBA00001974"/>
    </source>
</evidence>
<dbReference type="OrthoDB" id="17199at2759"/>
<dbReference type="FunFam" id="4.10.320.60:FF:000002">
    <property type="entry name" value="Sulfhydryl oxidase"/>
    <property type="match status" value="1"/>
</dbReference>
<evidence type="ECO:0000256" key="6">
    <source>
        <dbReference type="ARBA" id="ARBA00023128"/>
    </source>
</evidence>
<dbReference type="KEGG" id="bfu:BCIN_02g05190"/>
<protein>
    <recommendedName>
        <fullName evidence="8">Sulfhydryl oxidase</fullName>
        <ecNumber evidence="8">1.8.3.2</ecNumber>
    </recommendedName>
</protein>
<evidence type="ECO:0000256" key="4">
    <source>
        <dbReference type="ARBA" id="ARBA00022827"/>
    </source>
</evidence>
<evidence type="ECO:0000256" key="5">
    <source>
        <dbReference type="ARBA" id="ARBA00023002"/>
    </source>
</evidence>
<reference evidence="11 12" key="3">
    <citation type="journal article" date="2017" name="Mol. Plant Pathol.">
        <title>A gapless genome sequence of the fungus Botrytis cinerea.</title>
        <authorList>
            <person name="Van Kan J.A."/>
            <person name="Stassen J.H."/>
            <person name="Mosbach A."/>
            <person name="Van Der Lee T.A."/>
            <person name="Faino L."/>
            <person name="Farmer A.D."/>
            <person name="Papasotiriou D.G."/>
            <person name="Zhou S."/>
            <person name="Seidl M.F."/>
            <person name="Cottam E."/>
            <person name="Edel D."/>
            <person name="Hahn M."/>
            <person name="Schwartz D.C."/>
            <person name="Dietrich R.A."/>
            <person name="Widdison S."/>
            <person name="Scalliet G."/>
        </authorList>
    </citation>
    <scope>NUCLEOTIDE SEQUENCE [LARGE SCALE GENOMIC DNA]</scope>
    <source>
        <strain evidence="11 12">B05.10</strain>
    </source>
</reference>
<evidence type="ECO:0000256" key="9">
    <source>
        <dbReference type="SAM" id="MobiDB-lite"/>
    </source>
</evidence>
<name>A0A384J9W1_BOTFB</name>
<keyword evidence="12" id="KW-1185">Reference proteome</keyword>
<dbReference type="EC" id="1.8.3.2" evidence="8"/>
<dbReference type="VEuPathDB" id="FungiDB:Bcin02g05190"/>
<evidence type="ECO:0000313" key="12">
    <source>
        <dbReference type="Proteomes" id="UP000001798"/>
    </source>
</evidence>
<evidence type="ECO:0000256" key="2">
    <source>
        <dbReference type="ARBA" id="ARBA00004569"/>
    </source>
</evidence>
<feature type="domain" description="ERV/ALR sulfhydryl oxidase" evidence="10">
    <location>
        <begin position="63"/>
        <end position="163"/>
    </location>
</feature>
<dbReference type="Gene3D" id="1.20.120.310">
    <property type="entry name" value="ERV/ALR sulfhydryl oxidase domain"/>
    <property type="match status" value="1"/>
</dbReference>
<dbReference type="PANTHER" id="PTHR12645">
    <property type="entry name" value="ALR/ERV"/>
    <property type="match status" value="1"/>
</dbReference>
<evidence type="ECO:0000256" key="8">
    <source>
        <dbReference type="RuleBase" id="RU371123"/>
    </source>
</evidence>
<reference evidence="11 12" key="1">
    <citation type="journal article" date="2011" name="PLoS Genet.">
        <title>Genomic analysis of the necrotrophic fungal pathogens Sclerotinia sclerotiorum and Botrytis cinerea.</title>
        <authorList>
            <person name="Amselem J."/>
            <person name="Cuomo C.A."/>
            <person name="van Kan J.A."/>
            <person name="Viaud M."/>
            <person name="Benito E.P."/>
            <person name="Couloux A."/>
            <person name="Coutinho P.M."/>
            <person name="de Vries R.P."/>
            <person name="Dyer P.S."/>
            <person name="Fillinger S."/>
            <person name="Fournier E."/>
            <person name="Gout L."/>
            <person name="Hahn M."/>
            <person name="Kohn L."/>
            <person name="Lapalu N."/>
            <person name="Plummer K.M."/>
            <person name="Pradier J.M."/>
            <person name="Quevillon E."/>
            <person name="Sharon A."/>
            <person name="Simon A."/>
            <person name="ten Have A."/>
            <person name="Tudzynski B."/>
            <person name="Tudzynski P."/>
            <person name="Wincker P."/>
            <person name="Andrew M."/>
            <person name="Anthouard V."/>
            <person name="Beever R.E."/>
            <person name="Beffa R."/>
            <person name="Benoit I."/>
            <person name="Bouzid O."/>
            <person name="Brault B."/>
            <person name="Chen Z."/>
            <person name="Choquer M."/>
            <person name="Collemare J."/>
            <person name="Cotton P."/>
            <person name="Danchin E.G."/>
            <person name="Da Silva C."/>
            <person name="Gautier A."/>
            <person name="Giraud C."/>
            <person name="Giraud T."/>
            <person name="Gonzalez C."/>
            <person name="Grossetete S."/>
            <person name="Guldener U."/>
            <person name="Henrissat B."/>
            <person name="Howlett B.J."/>
            <person name="Kodira C."/>
            <person name="Kretschmer M."/>
            <person name="Lappartient A."/>
            <person name="Leroch M."/>
            <person name="Levis C."/>
            <person name="Mauceli E."/>
            <person name="Neuveglise C."/>
            <person name="Oeser B."/>
            <person name="Pearson M."/>
            <person name="Poulain J."/>
            <person name="Poussereau N."/>
            <person name="Quesneville H."/>
            <person name="Rascle C."/>
            <person name="Schumacher J."/>
            <person name="Segurens B."/>
            <person name="Sexton A."/>
            <person name="Silva E."/>
            <person name="Sirven C."/>
            <person name="Soanes D.M."/>
            <person name="Talbot N.J."/>
            <person name="Templeton M."/>
            <person name="Yandava C."/>
            <person name="Yarden O."/>
            <person name="Zeng Q."/>
            <person name="Rollins J.A."/>
            <person name="Lebrun M.H."/>
            <person name="Dickman M."/>
        </authorList>
    </citation>
    <scope>NUCLEOTIDE SEQUENCE [LARGE SCALE GENOMIC DNA]</scope>
    <source>
        <strain evidence="11 12">B05.10</strain>
    </source>
</reference>
<dbReference type="GO" id="GO:0034599">
    <property type="term" value="P:cellular response to oxidative stress"/>
    <property type="evidence" value="ECO:0007669"/>
    <property type="project" value="EnsemblFungi"/>
</dbReference>
<accession>A0A384J9W1</accession>
<dbReference type="GO" id="GO:0160203">
    <property type="term" value="P:mitochondrial disulfide relay system"/>
    <property type="evidence" value="ECO:0007669"/>
    <property type="project" value="EnsemblFungi"/>
</dbReference>
<dbReference type="GO" id="GO:0016971">
    <property type="term" value="F:flavin-dependent sulfhydryl oxidase activity"/>
    <property type="evidence" value="ECO:0007669"/>
    <property type="project" value="EnsemblFungi"/>
</dbReference>
<dbReference type="InterPro" id="IPR017905">
    <property type="entry name" value="ERV/ALR_sulphydryl_oxidase"/>
</dbReference>
<keyword evidence="3 8" id="KW-0285">Flavoprotein</keyword>
<dbReference type="GO" id="GO:0050660">
    <property type="term" value="F:flavin adenine dinucleotide binding"/>
    <property type="evidence" value="ECO:0007669"/>
    <property type="project" value="TreeGrafter"/>
</dbReference>
<comment type="cofactor">
    <cofactor evidence="1 8">
        <name>FAD</name>
        <dbReference type="ChEBI" id="CHEBI:57692"/>
    </cofactor>
</comment>
<evidence type="ECO:0000256" key="7">
    <source>
        <dbReference type="ARBA" id="ARBA00023157"/>
    </source>
</evidence>
<keyword evidence="7" id="KW-1015">Disulfide bond</keyword>
<dbReference type="InterPro" id="IPR039799">
    <property type="entry name" value="ALR/ERV"/>
</dbReference>
<dbReference type="RefSeq" id="XP_024547134.1">
    <property type="nucleotide sequence ID" value="XM_024691364.1"/>
</dbReference>
<dbReference type="InterPro" id="IPR036774">
    <property type="entry name" value="ERV/ALR_sulphydryl_oxid_sf"/>
</dbReference>
<dbReference type="Pfam" id="PF04777">
    <property type="entry name" value="Evr1_Alr"/>
    <property type="match status" value="1"/>
</dbReference>
<feature type="region of interest" description="Disordered" evidence="9">
    <location>
        <begin position="1"/>
        <end position="25"/>
    </location>
</feature>
<comment type="catalytic activity">
    <reaction evidence="8">
        <text>2 R'C(R)SH + O2 = R'C(R)S-S(R)CR' + H2O2</text>
        <dbReference type="Rhea" id="RHEA:17357"/>
        <dbReference type="ChEBI" id="CHEBI:15379"/>
        <dbReference type="ChEBI" id="CHEBI:16240"/>
        <dbReference type="ChEBI" id="CHEBI:16520"/>
        <dbReference type="ChEBI" id="CHEBI:17412"/>
        <dbReference type="EC" id="1.8.3.2"/>
    </reaction>
</comment>
<dbReference type="Proteomes" id="UP000001798">
    <property type="component" value="Chromosome 2"/>
</dbReference>
<dbReference type="PROSITE" id="PS51324">
    <property type="entry name" value="ERV_ALR"/>
    <property type="match status" value="1"/>
</dbReference>
<proteinExistence type="predicted"/>
<organism evidence="11 12">
    <name type="scientific">Botryotinia fuckeliana (strain B05.10)</name>
    <name type="common">Noble rot fungus</name>
    <name type="synonym">Botrytis cinerea</name>
    <dbReference type="NCBI Taxonomy" id="332648"/>
    <lineage>
        <taxon>Eukaryota</taxon>
        <taxon>Fungi</taxon>
        <taxon>Dikarya</taxon>
        <taxon>Ascomycota</taxon>
        <taxon>Pezizomycotina</taxon>
        <taxon>Leotiomycetes</taxon>
        <taxon>Helotiales</taxon>
        <taxon>Sclerotiniaceae</taxon>
        <taxon>Botrytis</taxon>
    </lineage>
</organism>
<evidence type="ECO:0000313" key="11">
    <source>
        <dbReference type="EMBL" id="ATZ47217.1"/>
    </source>
</evidence>
<gene>
    <name evidence="11" type="primary">Bcerv1</name>
    <name evidence="11" type="ORF">BCIN_02g05190</name>
</gene>
<dbReference type="FunFam" id="1.20.120.310:FF:000003">
    <property type="entry name" value="Sulfhydryl oxidase"/>
    <property type="match status" value="1"/>
</dbReference>
<keyword evidence="5 8" id="KW-0560">Oxidoreductase</keyword>
<dbReference type="GO" id="GO:0005758">
    <property type="term" value="C:mitochondrial intermembrane space"/>
    <property type="evidence" value="ECO:0007669"/>
    <property type="project" value="UniProtKB-SubCell"/>
</dbReference>
<reference evidence="11 12" key="2">
    <citation type="journal article" date="2012" name="Eukaryot. Cell">
        <title>Genome update of Botrytis cinerea strains B05.10 and T4.</title>
        <authorList>
            <person name="Staats M."/>
            <person name="van Kan J.A."/>
        </authorList>
    </citation>
    <scope>NUCLEOTIDE SEQUENCE [LARGE SCALE GENOMIC DNA]</scope>
    <source>
        <strain evidence="11 12">B05.10</strain>
    </source>
</reference>
<comment type="subcellular location">
    <subcellularLocation>
        <location evidence="2">Mitochondrion intermembrane space</location>
    </subcellularLocation>
</comment>
<evidence type="ECO:0000256" key="3">
    <source>
        <dbReference type="ARBA" id="ARBA00022630"/>
    </source>
</evidence>
<dbReference type="EMBL" id="CP009806">
    <property type="protein sequence ID" value="ATZ47217.1"/>
    <property type="molecule type" value="Genomic_DNA"/>
</dbReference>
<keyword evidence="6" id="KW-0496">Mitochondrion</keyword>
<dbReference type="PANTHER" id="PTHR12645:SF0">
    <property type="entry name" value="FAD-LINKED SULFHYDRYL OXIDASE ALR"/>
    <property type="match status" value="1"/>
</dbReference>
<dbReference type="GeneID" id="36393943"/>